<protein>
    <recommendedName>
        <fullName evidence="3">F-box domain-containing protein</fullName>
    </recommendedName>
</protein>
<keyword evidence="2" id="KW-1185">Reference proteome</keyword>
<reference evidence="1" key="1">
    <citation type="submission" date="2023-03" db="EMBL/GenBank/DDBJ databases">
        <title>Massive genome expansion in bonnet fungi (Mycena s.s.) driven by repeated elements and novel gene families across ecological guilds.</title>
        <authorList>
            <consortium name="Lawrence Berkeley National Laboratory"/>
            <person name="Harder C.B."/>
            <person name="Miyauchi S."/>
            <person name="Viragh M."/>
            <person name="Kuo A."/>
            <person name="Thoen E."/>
            <person name="Andreopoulos B."/>
            <person name="Lu D."/>
            <person name="Skrede I."/>
            <person name="Drula E."/>
            <person name="Henrissat B."/>
            <person name="Morin E."/>
            <person name="Kohler A."/>
            <person name="Barry K."/>
            <person name="LaButti K."/>
            <person name="Morin E."/>
            <person name="Salamov A."/>
            <person name="Lipzen A."/>
            <person name="Mereny Z."/>
            <person name="Hegedus B."/>
            <person name="Baldrian P."/>
            <person name="Stursova M."/>
            <person name="Weitz H."/>
            <person name="Taylor A."/>
            <person name="Grigoriev I.V."/>
            <person name="Nagy L.G."/>
            <person name="Martin F."/>
            <person name="Kauserud H."/>
        </authorList>
    </citation>
    <scope>NUCLEOTIDE SEQUENCE</scope>
    <source>
        <strain evidence="1">CBHHK067</strain>
    </source>
</reference>
<gene>
    <name evidence="1" type="ORF">B0H17DRAFT_1077141</name>
</gene>
<dbReference type="Proteomes" id="UP001221757">
    <property type="component" value="Unassembled WGS sequence"/>
</dbReference>
<dbReference type="AlphaFoldDB" id="A0AAD7G9I6"/>
<proteinExistence type="predicted"/>
<evidence type="ECO:0000313" key="2">
    <source>
        <dbReference type="Proteomes" id="UP001221757"/>
    </source>
</evidence>
<evidence type="ECO:0008006" key="3">
    <source>
        <dbReference type="Google" id="ProtNLM"/>
    </source>
</evidence>
<accession>A0AAD7G9I6</accession>
<dbReference type="Gene3D" id="1.20.1280.50">
    <property type="match status" value="1"/>
</dbReference>
<comment type="caution">
    <text evidence="1">The sequence shown here is derived from an EMBL/GenBank/DDBJ whole genome shotgun (WGS) entry which is preliminary data.</text>
</comment>
<name>A0AAD7G9I6_MYCRO</name>
<organism evidence="1 2">
    <name type="scientific">Mycena rosella</name>
    <name type="common">Pink bonnet</name>
    <name type="synonym">Agaricus rosellus</name>
    <dbReference type="NCBI Taxonomy" id="1033263"/>
    <lineage>
        <taxon>Eukaryota</taxon>
        <taxon>Fungi</taxon>
        <taxon>Dikarya</taxon>
        <taxon>Basidiomycota</taxon>
        <taxon>Agaricomycotina</taxon>
        <taxon>Agaricomycetes</taxon>
        <taxon>Agaricomycetidae</taxon>
        <taxon>Agaricales</taxon>
        <taxon>Marasmiineae</taxon>
        <taxon>Mycenaceae</taxon>
        <taxon>Mycena</taxon>
    </lineage>
</organism>
<evidence type="ECO:0000313" key="1">
    <source>
        <dbReference type="EMBL" id="KAJ7680022.1"/>
    </source>
</evidence>
<sequence length="142" mass="15971">MPASESVFLLPPEITSIIFRHCLPSPPNGSGHRYPSPHDAPLLLTQICRQWREFCLDTPDLWASIALKDGCGAGSVQLLKQWLSHSRNRPLTIALEVKDVTRAGELMGDILLHCHRWEDVSLSLSNSSYHQLSMYRGPFPKL</sequence>
<dbReference type="EMBL" id="JARKIE010000124">
    <property type="protein sequence ID" value="KAJ7680022.1"/>
    <property type="molecule type" value="Genomic_DNA"/>
</dbReference>